<keyword evidence="2" id="KW-0547">Nucleotide-binding</keyword>
<protein>
    <submittedName>
        <fullName evidence="6">Serine/threonine protein kinase PrkC, regulator of stationary phase</fullName>
    </submittedName>
</protein>
<feature type="non-terminal residue" evidence="6">
    <location>
        <position position="171"/>
    </location>
</feature>
<dbReference type="AlphaFoldDB" id="A0A3B0V4P7"/>
<dbReference type="InterPro" id="IPR000719">
    <property type="entry name" value="Prot_kinase_dom"/>
</dbReference>
<dbReference type="PROSITE" id="PS50011">
    <property type="entry name" value="PROTEIN_KINASE_DOM"/>
    <property type="match status" value="1"/>
</dbReference>
<dbReference type="CDD" id="cd14014">
    <property type="entry name" value="STKc_PknB_like"/>
    <property type="match status" value="1"/>
</dbReference>
<dbReference type="Gene3D" id="1.10.510.10">
    <property type="entry name" value="Transferase(Phosphotransferase) domain 1"/>
    <property type="match status" value="1"/>
</dbReference>
<dbReference type="InterPro" id="IPR008271">
    <property type="entry name" value="Ser/Thr_kinase_AS"/>
</dbReference>
<dbReference type="InterPro" id="IPR017441">
    <property type="entry name" value="Protein_kinase_ATP_BS"/>
</dbReference>
<proteinExistence type="predicted"/>
<keyword evidence="1" id="KW-0808">Transferase</keyword>
<accession>A0A3B0V4P7</accession>
<name>A0A3B0V4P7_9ZZZZ</name>
<dbReference type="EMBL" id="UOEW01000186">
    <property type="protein sequence ID" value="VAW37941.1"/>
    <property type="molecule type" value="Genomic_DNA"/>
</dbReference>
<evidence type="ECO:0000313" key="6">
    <source>
        <dbReference type="EMBL" id="VAW37941.1"/>
    </source>
</evidence>
<evidence type="ECO:0000256" key="3">
    <source>
        <dbReference type="ARBA" id="ARBA00022777"/>
    </source>
</evidence>
<evidence type="ECO:0000259" key="5">
    <source>
        <dbReference type="PROSITE" id="PS50011"/>
    </source>
</evidence>
<sequence>MTKIDHKINIPGYRIIRKIGEGGMSVVYLAFQQSLKREVALKAMRPIITDEESVIRRFEQEAEIIAKLYHPNIVNIYEVGHVDEDVLFYSMPYLQHGDLTSVAYQNDDELKQMLAGICDGLAYAHTQGVVHRDIKPENILFDQFGNVQIADFGIALSTGSRRFTKDSKVLG</sequence>
<dbReference type="SMART" id="SM00220">
    <property type="entry name" value="S_TKc"/>
    <property type="match status" value="1"/>
</dbReference>
<dbReference type="SUPFAM" id="SSF56112">
    <property type="entry name" value="Protein kinase-like (PK-like)"/>
    <property type="match status" value="1"/>
</dbReference>
<dbReference type="GO" id="GO:0004674">
    <property type="term" value="F:protein serine/threonine kinase activity"/>
    <property type="evidence" value="ECO:0007669"/>
    <property type="project" value="UniProtKB-KW"/>
</dbReference>
<keyword evidence="6" id="KW-0723">Serine/threonine-protein kinase</keyword>
<evidence type="ECO:0000256" key="2">
    <source>
        <dbReference type="ARBA" id="ARBA00022741"/>
    </source>
</evidence>
<organism evidence="6">
    <name type="scientific">hydrothermal vent metagenome</name>
    <dbReference type="NCBI Taxonomy" id="652676"/>
    <lineage>
        <taxon>unclassified sequences</taxon>
        <taxon>metagenomes</taxon>
        <taxon>ecological metagenomes</taxon>
    </lineage>
</organism>
<evidence type="ECO:0000256" key="4">
    <source>
        <dbReference type="ARBA" id="ARBA00022840"/>
    </source>
</evidence>
<reference evidence="6" key="1">
    <citation type="submission" date="2018-06" db="EMBL/GenBank/DDBJ databases">
        <authorList>
            <person name="Zhirakovskaya E."/>
        </authorList>
    </citation>
    <scope>NUCLEOTIDE SEQUENCE</scope>
</reference>
<feature type="domain" description="Protein kinase" evidence="5">
    <location>
        <begin position="13"/>
        <end position="171"/>
    </location>
</feature>
<dbReference type="PANTHER" id="PTHR43289:SF6">
    <property type="entry name" value="SERINE_THREONINE-PROTEIN KINASE NEKL-3"/>
    <property type="match status" value="1"/>
</dbReference>
<dbReference type="PANTHER" id="PTHR43289">
    <property type="entry name" value="MITOGEN-ACTIVATED PROTEIN KINASE KINASE KINASE 20-RELATED"/>
    <property type="match status" value="1"/>
</dbReference>
<keyword evidence="3 6" id="KW-0418">Kinase</keyword>
<dbReference type="PROSITE" id="PS00107">
    <property type="entry name" value="PROTEIN_KINASE_ATP"/>
    <property type="match status" value="1"/>
</dbReference>
<dbReference type="Pfam" id="PF00069">
    <property type="entry name" value="Pkinase"/>
    <property type="match status" value="1"/>
</dbReference>
<dbReference type="Gene3D" id="3.30.200.20">
    <property type="entry name" value="Phosphorylase Kinase, domain 1"/>
    <property type="match status" value="1"/>
</dbReference>
<gene>
    <name evidence="6" type="ORF">MNBD_GAMMA01-911</name>
</gene>
<dbReference type="InterPro" id="IPR011009">
    <property type="entry name" value="Kinase-like_dom_sf"/>
</dbReference>
<keyword evidence="4" id="KW-0067">ATP-binding</keyword>
<dbReference type="PROSITE" id="PS00108">
    <property type="entry name" value="PROTEIN_KINASE_ST"/>
    <property type="match status" value="1"/>
</dbReference>
<evidence type="ECO:0000256" key="1">
    <source>
        <dbReference type="ARBA" id="ARBA00022679"/>
    </source>
</evidence>
<dbReference type="GO" id="GO:0005524">
    <property type="term" value="F:ATP binding"/>
    <property type="evidence" value="ECO:0007669"/>
    <property type="project" value="UniProtKB-KW"/>
</dbReference>